<keyword evidence="2" id="KW-1185">Reference proteome</keyword>
<dbReference type="EMBL" id="JAAAXJ010000003">
    <property type="protein sequence ID" value="NBJ24117.1"/>
    <property type="molecule type" value="Genomic_DNA"/>
</dbReference>
<reference evidence="1 2" key="1">
    <citation type="submission" date="2020-01" db="EMBL/GenBank/DDBJ databases">
        <title>Microvirga sp. nov., an arsenate reduction bacterium isolated from Tibet hotspring sediments.</title>
        <authorList>
            <person name="Yuan C.-G."/>
        </authorList>
    </citation>
    <scope>NUCLEOTIDE SEQUENCE [LARGE SCALE GENOMIC DNA]</scope>
    <source>
        <strain evidence="1 2">SYSU G3D203</strain>
    </source>
</reference>
<sequence>MPVHLGSVAVTTHDGYTVTRFADGKEVHAHHAEQPGQADTARSLGYRDAVAMNRDHDLTHSLLAYWLGLPCSPTLRDVASGAPATEIHYLEEAAVLAIQRFANATGVPLLEVARTISRGA</sequence>
<gene>
    <name evidence="1" type="ORF">GR303_07075</name>
</gene>
<proteinExistence type="predicted"/>
<evidence type="ECO:0000313" key="1">
    <source>
        <dbReference type="EMBL" id="NBJ24117.1"/>
    </source>
</evidence>
<organism evidence="1 2">
    <name type="scientific">Microvirga arsenatis</name>
    <dbReference type="NCBI Taxonomy" id="2692265"/>
    <lineage>
        <taxon>Bacteria</taxon>
        <taxon>Pseudomonadati</taxon>
        <taxon>Pseudomonadota</taxon>
        <taxon>Alphaproteobacteria</taxon>
        <taxon>Hyphomicrobiales</taxon>
        <taxon>Methylobacteriaceae</taxon>
        <taxon>Microvirga</taxon>
    </lineage>
</organism>
<name>A0ABW9YUP8_9HYPH</name>
<dbReference type="RefSeq" id="WP_161726002.1">
    <property type="nucleotide sequence ID" value="NZ_JAAAXI010000027.1"/>
</dbReference>
<comment type="caution">
    <text evidence="1">The sequence shown here is derived from an EMBL/GenBank/DDBJ whole genome shotgun (WGS) entry which is preliminary data.</text>
</comment>
<accession>A0ABW9YUP8</accession>
<protein>
    <submittedName>
        <fullName evidence="1">Uncharacterized protein</fullName>
    </submittedName>
</protein>
<evidence type="ECO:0000313" key="2">
    <source>
        <dbReference type="Proteomes" id="UP000818323"/>
    </source>
</evidence>
<dbReference type="Proteomes" id="UP000818323">
    <property type="component" value="Unassembled WGS sequence"/>
</dbReference>